<name>A0ABX7QY56_9GAMM</name>
<dbReference type="InterPro" id="IPR003200">
    <property type="entry name" value="Nict_dMeBzImd_PRibTrfase"/>
</dbReference>
<evidence type="ECO:0000313" key="12">
    <source>
        <dbReference type="Proteomes" id="UP000663207"/>
    </source>
</evidence>
<evidence type="ECO:0000256" key="6">
    <source>
        <dbReference type="ARBA" id="ARBA00022676"/>
    </source>
</evidence>
<proteinExistence type="inferred from homology"/>
<organism evidence="11 12">
    <name type="scientific">Shewanella sedimentimangrovi</name>
    <dbReference type="NCBI Taxonomy" id="2814293"/>
    <lineage>
        <taxon>Bacteria</taxon>
        <taxon>Pseudomonadati</taxon>
        <taxon>Pseudomonadota</taxon>
        <taxon>Gammaproteobacteria</taxon>
        <taxon>Alteromonadales</taxon>
        <taxon>Shewanellaceae</taxon>
        <taxon>Shewanella</taxon>
    </lineage>
</organism>
<comment type="similarity">
    <text evidence="2 10">Belongs to the CobT family.</text>
</comment>
<evidence type="ECO:0000256" key="8">
    <source>
        <dbReference type="ARBA" id="ARBA00030686"/>
    </source>
</evidence>
<comment type="function">
    <text evidence="10">Catalyzes the synthesis of alpha-ribazole-5'-phosphate from nicotinate mononucleotide (NAMN) and 5,6-dimethylbenzimidazole (DMB).</text>
</comment>
<evidence type="ECO:0000256" key="9">
    <source>
        <dbReference type="ARBA" id="ARBA00047340"/>
    </source>
</evidence>
<keyword evidence="5 10" id="KW-0169">Cobalamin biosynthesis</keyword>
<dbReference type="InterPro" id="IPR036087">
    <property type="entry name" value="Nict_dMeBzImd_PRibTrfase_sf"/>
</dbReference>
<dbReference type="CDD" id="cd02439">
    <property type="entry name" value="DMB-PRT_CobT"/>
    <property type="match status" value="1"/>
</dbReference>
<evidence type="ECO:0000313" key="11">
    <source>
        <dbReference type="EMBL" id="QSX36464.1"/>
    </source>
</evidence>
<dbReference type="GO" id="GO:0008939">
    <property type="term" value="F:nicotinate-nucleotide-dimethylbenzimidazole phosphoribosyltransferase activity"/>
    <property type="evidence" value="ECO:0007669"/>
    <property type="project" value="UniProtKB-EC"/>
</dbReference>
<feature type="active site" description="Proton acceptor" evidence="10">
    <location>
        <position position="317"/>
    </location>
</feature>
<reference evidence="11 12" key="1">
    <citation type="submission" date="2021-03" db="EMBL/GenBank/DDBJ databases">
        <title>Novel species identification of genus Shewanella.</title>
        <authorList>
            <person name="Liu G."/>
            <person name="Zhang Q."/>
        </authorList>
    </citation>
    <scope>NUCLEOTIDE SEQUENCE [LARGE SCALE GENOMIC DNA]</scope>
    <source>
        <strain evidence="11 12">FJAT-52962</strain>
    </source>
</reference>
<dbReference type="Pfam" id="PF02277">
    <property type="entry name" value="DBI_PRT"/>
    <property type="match status" value="1"/>
</dbReference>
<evidence type="ECO:0000256" key="10">
    <source>
        <dbReference type="HAMAP-Rule" id="MF_00230"/>
    </source>
</evidence>
<comment type="pathway">
    <text evidence="1 10">Nucleoside biosynthesis; alpha-ribazole biosynthesis; alpha-ribazole from 5,6-dimethylbenzimidazole: step 1/2.</text>
</comment>
<gene>
    <name evidence="10 11" type="primary">cobT</name>
    <name evidence="11" type="ORF">JYB85_14390</name>
</gene>
<dbReference type="InterPro" id="IPR017846">
    <property type="entry name" value="Nict_dMeBzImd_PRibTrfase_bact"/>
</dbReference>
<evidence type="ECO:0000256" key="4">
    <source>
        <dbReference type="ARBA" id="ARBA00015486"/>
    </source>
</evidence>
<evidence type="ECO:0000256" key="2">
    <source>
        <dbReference type="ARBA" id="ARBA00007110"/>
    </source>
</evidence>
<dbReference type="PANTHER" id="PTHR43463:SF1">
    <property type="entry name" value="NICOTINATE-NUCLEOTIDE--DIMETHYLBENZIMIDAZOLE PHOSPHORIBOSYLTRANSFERASE"/>
    <property type="match status" value="1"/>
</dbReference>
<dbReference type="RefSeq" id="WP_207379835.1">
    <property type="nucleotide sequence ID" value="NZ_CP071502.1"/>
</dbReference>
<dbReference type="PANTHER" id="PTHR43463">
    <property type="entry name" value="NICOTINATE-NUCLEOTIDE--DIMETHYLBENZIMIDAZOLE PHOSPHORIBOSYLTRANSFERASE"/>
    <property type="match status" value="1"/>
</dbReference>
<dbReference type="NCBIfam" id="NF000996">
    <property type="entry name" value="PRK00105.1"/>
    <property type="match status" value="1"/>
</dbReference>
<dbReference type="EMBL" id="CP071502">
    <property type="protein sequence ID" value="QSX36464.1"/>
    <property type="molecule type" value="Genomic_DNA"/>
</dbReference>
<comment type="catalytic activity">
    <reaction evidence="9 10">
        <text>5,6-dimethylbenzimidazole + nicotinate beta-D-ribonucleotide = alpha-ribazole 5'-phosphate + nicotinate + H(+)</text>
        <dbReference type="Rhea" id="RHEA:11196"/>
        <dbReference type="ChEBI" id="CHEBI:15378"/>
        <dbReference type="ChEBI" id="CHEBI:15890"/>
        <dbReference type="ChEBI" id="CHEBI:32544"/>
        <dbReference type="ChEBI" id="CHEBI:57502"/>
        <dbReference type="ChEBI" id="CHEBI:57918"/>
        <dbReference type="EC" id="2.4.2.21"/>
    </reaction>
</comment>
<dbReference type="HAMAP" id="MF_00230">
    <property type="entry name" value="CobT"/>
    <property type="match status" value="1"/>
</dbReference>
<accession>A0ABX7QY56</accession>
<dbReference type="Gene3D" id="3.40.50.10210">
    <property type="match status" value="1"/>
</dbReference>
<dbReference type="Proteomes" id="UP000663207">
    <property type="component" value="Chromosome"/>
</dbReference>
<dbReference type="Gene3D" id="1.10.1610.10">
    <property type="match status" value="1"/>
</dbReference>
<dbReference type="EC" id="2.4.2.21" evidence="3 10"/>
<dbReference type="InterPro" id="IPR023195">
    <property type="entry name" value="Nict_dMeBzImd_PRibTrfase_N"/>
</dbReference>
<sequence length="350" mass="36888">MFTIEAVSDQFDQQIQQRIDDKTKPLGALGRLESLALTIARVQGKETLEITRPTMLVFAGDHGIAAAGVSIAPSEVTAQMLLNFARGGAAINVFCRQLGWELELIDCGILQPLEGLKPSDGGKEIVNCRLGAGTNPIHRQAAMTLGAVHQGFELAKGRVVHHHSLGCNLLGLGDMGIGNSSSAAALMAAMLGLEAGDCVGRGTGIDAATLKRKTMLVEQALVQHHDELTDTYNKLACLGGFEIVQMTGAILAAAERRMLVLIDGFIATAAALCAVDLMPACRDYLVFAHASAERGHQRMLQHLGAEPLLDLGMRLGEGSGAALALPLVQAAVNFYNDMASFAEAGVNKVV</sequence>
<keyword evidence="7 10" id="KW-0808">Transferase</keyword>
<dbReference type="SUPFAM" id="SSF52733">
    <property type="entry name" value="Nicotinate mononucleotide:5,6-dimethylbenzimidazole phosphoribosyltransferase (CobT)"/>
    <property type="match status" value="1"/>
</dbReference>
<dbReference type="NCBIfam" id="TIGR03160">
    <property type="entry name" value="cobT_DBIPRT"/>
    <property type="match status" value="1"/>
</dbReference>
<evidence type="ECO:0000256" key="3">
    <source>
        <dbReference type="ARBA" id="ARBA00011991"/>
    </source>
</evidence>
<keyword evidence="12" id="KW-1185">Reference proteome</keyword>
<evidence type="ECO:0000256" key="7">
    <source>
        <dbReference type="ARBA" id="ARBA00022679"/>
    </source>
</evidence>
<protein>
    <recommendedName>
        <fullName evidence="4 10">Nicotinate-nucleotide--dimethylbenzimidazole phosphoribosyltransferase</fullName>
        <shortName evidence="10">NN:DBI PRT</shortName>
        <ecNumber evidence="3 10">2.4.2.21</ecNumber>
    </recommendedName>
    <alternativeName>
        <fullName evidence="8 10">N(1)-alpha-phosphoribosyltransferase</fullName>
    </alternativeName>
</protein>
<evidence type="ECO:0000256" key="5">
    <source>
        <dbReference type="ARBA" id="ARBA00022573"/>
    </source>
</evidence>
<keyword evidence="6 10" id="KW-0328">Glycosyltransferase</keyword>
<evidence type="ECO:0000256" key="1">
    <source>
        <dbReference type="ARBA" id="ARBA00005049"/>
    </source>
</evidence>